<reference evidence="2" key="1">
    <citation type="submission" date="2023-03" db="EMBL/GenBank/DDBJ databases">
        <title>Massive genome expansion in bonnet fungi (Mycena s.s.) driven by repeated elements and novel gene families across ecological guilds.</title>
        <authorList>
            <consortium name="Lawrence Berkeley National Laboratory"/>
            <person name="Harder C.B."/>
            <person name="Miyauchi S."/>
            <person name="Viragh M."/>
            <person name="Kuo A."/>
            <person name="Thoen E."/>
            <person name="Andreopoulos B."/>
            <person name="Lu D."/>
            <person name="Skrede I."/>
            <person name="Drula E."/>
            <person name="Henrissat B."/>
            <person name="Morin E."/>
            <person name="Kohler A."/>
            <person name="Barry K."/>
            <person name="LaButti K."/>
            <person name="Morin E."/>
            <person name="Salamov A."/>
            <person name="Lipzen A."/>
            <person name="Mereny Z."/>
            <person name="Hegedus B."/>
            <person name="Baldrian P."/>
            <person name="Stursova M."/>
            <person name="Weitz H."/>
            <person name="Taylor A."/>
            <person name="Grigoriev I.V."/>
            <person name="Nagy L.G."/>
            <person name="Martin F."/>
            <person name="Kauserud H."/>
        </authorList>
    </citation>
    <scope>NUCLEOTIDE SEQUENCE</scope>
    <source>
        <strain evidence="2">CBHHK002</strain>
    </source>
</reference>
<comment type="caution">
    <text evidence="2">The sequence shown here is derived from an EMBL/GenBank/DDBJ whole genome shotgun (WGS) entry which is preliminary data.</text>
</comment>
<proteinExistence type="predicted"/>
<evidence type="ECO:0000256" key="1">
    <source>
        <dbReference type="SAM" id="MobiDB-lite"/>
    </source>
</evidence>
<feature type="region of interest" description="Disordered" evidence="1">
    <location>
        <begin position="188"/>
        <end position="219"/>
    </location>
</feature>
<organism evidence="2 3">
    <name type="scientific">Mycena albidolilacea</name>
    <dbReference type="NCBI Taxonomy" id="1033008"/>
    <lineage>
        <taxon>Eukaryota</taxon>
        <taxon>Fungi</taxon>
        <taxon>Dikarya</taxon>
        <taxon>Basidiomycota</taxon>
        <taxon>Agaricomycotina</taxon>
        <taxon>Agaricomycetes</taxon>
        <taxon>Agaricomycetidae</taxon>
        <taxon>Agaricales</taxon>
        <taxon>Marasmiineae</taxon>
        <taxon>Mycenaceae</taxon>
        <taxon>Mycena</taxon>
    </lineage>
</organism>
<accession>A0AAD6ZKP4</accession>
<name>A0AAD6ZKP4_9AGAR</name>
<protein>
    <submittedName>
        <fullName evidence="2">Uncharacterized protein</fullName>
    </submittedName>
</protein>
<dbReference type="AlphaFoldDB" id="A0AAD6ZKP4"/>
<dbReference type="Proteomes" id="UP001218218">
    <property type="component" value="Unassembled WGS sequence"/>
</dbReference>
<evidence type="ECO:0000313" key="2">
    <source>
        <dbReference type="EMBL" id="KAJ7327464.1"/>
    </source>
</evidence>
<gene>
    <name evidence="2" type="ORF">DFH08DRAFT_816316</name>
</gene>
<evidence type="ECO:0000313" key="3">
    <source>
        <dbReference type="Proteomes" id="UP001218218"/>
    </source>
</evidence>
<feature type="compositionally biased region" description="Acidic residues" evidence="1">
    <location>
        <begin position="192"/>
        <end position="206"/>
    </location>
</feature>
<sequence>MPTPAKKLVRAGATPIFFVLMLPRRIPCCSGRGVVDAVLDSVPLPPLLSYVSHCRVWMAIMKMIRTRKLVRGKGEGGREALAPPALCANFLPVYYESEGGRRAADIRAGTACAHKWEGTPTPNLRKVGEVEVVTSLVTASASPLARPRLSVALYVYLELGGGTGAGNRKWDKRKLKRNHLVSTSICVLNEREEGEEEPEMSGEEGMPEQKLESADVRDE</sequence>
<feature type="compositionally biased region" description="Basic and acidic residues" evidence="1">
    <location>
        <begin position="207"/>
        <end position="219"/>
    </location>
</feature>
<keyword evidence="3" id="KW-1185">Reference proteome</keyword>
<dbReference type="EMBL" id="JARIHO010000041">
    <property type="protein sequence ID" value="KAJ7327464.1"/>
    <property type="molecule type" value="Genomic_DNA"/>
</dbReference>